<dbReference type="InterPro" id="IPR007829">
    <property type="entry name" value="TM2"/>
</dbReference>
<comment type="caution">
    <text evidence="12">The sequence shown here is derived from an EMBL/GenBank/DDBJ whole genome shotgun (WGS) entry which is preliminary data.</text>
</comment>
<feature type="chain" id="PRO_5042907698" description="TM2 domain-containing protein" evidence="10">
    <location>
        <begin position="20"/>
        <end position="251"/>
    </location>
</feature>
<accession>A0AAN9GPN5</accession>
<feature type="compositionally biased region" description="Polar residues" evidence="8">
    <location>
        <begin position="44"/>
        <end position="54"/>
    </location>
</feature>
<keyword evidence="4 10" id="KW-0732">Signal</keyword>
<evidence type="ECO:0000256" key="1">
    <source>
        <dbReference type="ARBA" id="ARBA00004141"/>
    </source>
</evidence>
<dbReference type="PANTHER" id="PTHR21016">
    <property type="entry name" value="BETA-AMYLOID BINDING PROTEIN-RELATED"/>
    <property type="match status" value="1"/>
</dbReference>
<name>A0AAN9GPN5_9CAEN</name>
<keyword evidence="3 9" id="KW-0812">Transmembrane</keyword>
<evidence type="ECO:0000256" key="3">
    <source>
        <dbReference type="ARBA" id="ARBA00022692"/>
    </source>
</evidence>
<dbReference type="PANTHER" id="PTHR21016:SF7">
    <property type="entry name" value="TM2 DOMAIN-CONTAINING PROTEIN 3"/>
    <property type="match status" value="1"/>
</dbReference>
<dbReference type="EMBL" id="JBAMIC010000001">
    <property type="protein sequence ID" value="KAK7116164.1"/>
    <property type="molecule type" value="Genomic_DNA"/>
</dbReference>
<feature type="domain" description="TM2" evidence="11">
    <location>
        <begin position="187"/>
        <end position="235"/>
    </location>
</feature>
<organism evidence="12 13">
    <name type="scientific">Littorina saxatilis</name>
    <dbReference type="NCBI Taxonomy" id="31220"/>
    <lineage>
        <taxon>Eukaryota</taxon>
        <taxon>Metazoa</taxon>
        <taxon>Spiralia</taxon>
        <taxon>Lophotrochozoa</taxon>
        <taxon>Mollusca</taxon>
        <taxon>Gastropoda</taxon>
        <taxon>Caenogastropoda</taxon>
        <taxon>Littorinimorpha</taxon>
        <taxon>Littorinoidea</taxon>
        <taxon>Littorinidae</taxon>
        <taxon>Littorina</taxon>
    </lineage>
</organism>
<dbReference type="GO" id="GO:0016020">
    <property type="term" value="C:membrane"/>
    <property type="evidence" value="ECO:0007669"/>
    <property type="project" value="UniProtKB-SubCell"/>
</dbReference>
<evidence type="ECO:0000313" key="12">
    <source>
        <dbReference type="EMBL" id="KAK7116164.1"/>
    </source>
</evidence>
<dbReference type="AlphaFoldDB" id="A0AAN9GPN5"/>
<protein>
    <recommendedName>
        <fullName evidence="11">TM2 domain-containing protein</fullName>
    </recommendedName>
</protein>
<evidence type="ECO:0000259" key="11">
    <source>
        <dbReference type="Pfam" id="PF05154"/>
    </source>
</evidence>
<feature type="compositionally biased region" description="Polar residues" evidence="8">
    <location>
        <begin position="27"/>
        <end position="36"/>
    </location>
</feature>
<evidence type="ECO:0000256" key="10">
    <source>
        <dbReference type="SAM" id="SignalP"/>
    </source>
</evidence>
<evidence type="ECO:0000256" key="4">
    <source>
        <dbReference type="ARBA" id="ARBA00022729"/>
    </source>
</evidence>
<sequence length="251" mass="27915">MKWLLLLSASVVILASSDGGEHKKDPTMNNDPMQSEHSTDDSLRGTSSGMLNNLSKGDNTGEDCYKSVDVCPVGVPCEDLDADCLQCDLNEKCNYGSNKGTANCKPRPQVNCTGDQNFTREYQCRYCYQLERWQYSCNESTSCSLLKPRSYYPALPFYTAVCKANGAEYCLGRRCFYKQQPCNWSRGYKWSTALILSITLGGFGVDRFYLGLWREGIGKLFSFGGLGVWTIVDVILIAVGYVGPQDGSLYI</sequence>
<evidence type="ECO:0000256" key="7">
    <source>
        <dbReference type="ARBA" id="ARBA00023180"/>
    </source>
</evidence>
<comment type="subcellular location">
    <subcellularLocation>
        <location evidence="1">Membrane</location>
        <topology evidence="1">Multi-pass membrane protein</topology>
    </subcellularLocation>
</comment>
<evidence type="ECO:0000256" key="2">
    <source>
        <dbReference type="ARBA" id="ARBA00008284"/>
    </source>
</evidence>
<dbReference type="Proteomes" id="UP001374579">
    <property type="component" value="Unassembled WGS sequence"/>
</dbReference>
<feature type="transmembrane region" description="Helical" evidence="9">
    <location>
        <begin position="221"/>
        <end position="242"/>
    </location>
</feature>
<evidence type="ECO:0000313" key="13">
    <source>
        <dbReference type="Proteomes" id="UP001374579"/>
    </source>
</evidence>
<evidence type="ECO:0000256" key="9">
    <source>
        <dbReference type="SAM" id="Phobius"/>
    </source>
</evidence>
<feature type="region of interest" description="Disordered" evidence="8">
    <location>
        <begin position="18"/>
        <end position="54"/>
    </location>
</feature>
<comment type="similarity">
    <text evidence="2">Belongs to the TM2 family.</text>
</comment>
<gene>
    <name evidence="12" type="ORF">V1264_001893</name>
</gene>
<keyword evidence="5 9" id="KW-1133">Transmembrane helix</keyword>
<reference evidence="12 13" key="1">
    <citation type="submission" date="2024-02" db="EMBL/GenBank/DDBJ databases">
        <title>Chromosome-scale genome assembly of the rough periwinkle Littorina saxatilis.</title>
        <authorList>
            <person name="De Jode A."/>
            <person name="Faria R."/>
            <person name="Formenti G."/>
            <person name="Sims Y."/>
            <person name="Smith T.P."/>
            <person name="Tracey A."/>
            <person name="Wood J.M.D."/>
            <person name="Zagrodzka Z.B."/>
            <person name="Johannesson K."/>
            <person name="Butlin R.K."/>
            <person name="Leder E.H."/>
        </authorList>
    </citation>
    <scope>NUCLEOTIDE SEQUENCE [LARGE SCALE GENOMIC DNA]</scope>
    <source>
        <strain evidence="12">Snail1</strain>
        <tissue evidence="12">Muscle</tissue>
    </source>
</reference>
<feature type="signal peptide" evidence="10">
    <location>
        <begin position="1"/>
        <end position="19"/>
    </location>
</feature>
<keyword evidence="13" id="KW-1185">Reference proteome</keyword>
<evidence type="ECO:0000256" key="8">
    <source>
        <dbReference type="SAM" id="MobiDB-lite"/>
    </source>
</evidence>
<dbReference type="Pfam" id="PF05154">
    <property type="entry name" value="TM2"/>
    <property type="match status" value="1"/>
</dbReference>
<proteinExistence type="inferred from homology"/>
<feature type="transmembrane region" description="Helical" evidence="9">
    <location>
        <begin position="190"/>
        <end position="209"/>
    </location>
</feature>
<keyword evidence="7" id="KW-0325">Glycoprotein</keyword>
<dbReference type="InterPro" id="IPR050932">
    <property type="entry name" value="TM2D1-3-like"/>
</dbReference>
<keyword evidence="6 9" id="KW-0472">Membrane</keyword>
<evidence type="ECO:0000256" key="6">
    <source>
        <dbReference type="ARBA" id="ARBA00023136"/>
    </source>
</evidence>
<evidence type="ECO:0000256" key="5">
    <source>
        <dbReference type="ARBA" id="ARBA00022989"/>
    </source>
</evidence>